<protein>
    <submittedName>
        <fullName evidence="1">Uncharacterized protein</fullName>
    </submittedName>
</protein>
<sequence>MPGGAGPGAADHVNQGDNNHYGSSRNWHQQQQQLHCNRNGQQVSWAAVAATPGGGGVAGRPGGVAVGGGGGPGPGRVGGGEIERAIQERLGPLESTINELRRENALLREEISKLQGAATQPQQQQKRQMVLTPPPPPPLPPLPIQPVPAEVAAADGGSVETTDEPEDRPVSSKRAACIRPRETRARTEWRSLRKTKEARREHREKPRRALRETDGTNQRNV</sequence>
<evidence type="ECO:0000313" key="1">
    <source>
        <dbReference type="EMBL" id="KAG0429078.1"/>
    </source>
</evidence>
<evidence type="ECO:0000313" key="2">
    <source>
        <dbReference type="Proteomes" id="UP000805193"/>
    </source>
</evidence>
<comment type="caution">
    <text evidence="1">The sequence shown here is derived from an EMBL/GenBank/DDBJ whole genome shotgun (WGS) entry which is preliminary data.</text>
</comment>
<reference evidence="1 2" key="1">
    <citation type="journal article" date="2020" name="Cell">
        <title>Large-Scale Comparative Analyses of Tick Genomes Elucidate Their Genetic Diversity and Vector Capacities.</title>
        <authorList>
            <consortium name="Tick Genome and Microbiome Consortium (TIGMIC)"/>
            <person name="Jia N."/>
            <person name="Wang J."/>
            <person name="Shi W."/>
            <person name="Du L."/>
            <person name="Sun Y."/>
            <person name="Zhan W."/>
            <person name="Jiang J.F."/>
            <person name="Wang Q."/>
            <person name="Zhang B."/>
            <person name="Ji P."/>
            <person name="Bell-Sakyi L."/>
            <person name="Cui X.M."/>
            <person name="Yuan T.T."/>
            <person name="Jiang B.G."/>
            <person name="Yang W.F."/>
            <person name="Lam T.T."/>
            <person name="Chang Q.C."/>
            <person name="Ding S.J."/>
            <person name="Wang X.J."/>
            <person name="Zhu J.G."/>
            <person name="Ruan X.D."/>
            <person name="Zhao L."/>
            <person name="Wei J.T."/>
            <person name="Ye R.Z."/>
            <person name="Que T.C."/>
            <person name="Du C.H."/>
            <person name="Zhou Y.H."/>
            <person name="Cheng J.X."/>
            <person name="Dai P.F."/>
            <person name="Guo W.B."/>
            <person name="Han X.H."/>
            <person name="Huang E.J."/>
            <person name="Li L.F."/>
            <person name="Wei W."/>
            <person name="Gao Y.C."/>
            <person name="Liu J.Z."/>
            <person name="Shao H.Z."/>
            <person name="Wang X."/>
            <person name="Wang C.C."/>
            <person name="Yang T.C."/>
            <person name="Huo Q.B."/>
            <person name="Li W."/>
            <person name="Chen H.Y."/>
            <person name="Chen S.E."/>
            <person name="Zhou L.G."/>
            <person name="Ni X.B."/>
            <person name="Tian J.H."/>
            <person name="Sheng Y."/>
            <person name="Liu T."/>
            <person name="Pan Y.S."/>
            <person name="Xia L.Y."/>
            <person name="Li J."/>
            <person name="Zhao F."/>
            <person name="Cao W.C."/>
        </authorList>
    </citation>
    <scope>NUCLEOTIDE SEQUENCE [LARGE SCALE GENOMIC DNA]</scope>
    <source>
        <strain evidence="1">Iper-2018</strain>
    </source>
</reference>
<gene>
    <name evidence="1" type="ORF">HPB47_023985</name>
</gene>
<accession>A0AC60Q8I9</accession>
<proteinExistence type="predicted"/>
<dbReference type="EMBL" id="JABSTQ010009450">
    <property type="protein sequence ID" value="KAG0429078.1"/>
    <property type="molecule type" value="Genomic_DNA"/>
</dbReference>
<keyword evidence="2" id="KW-1185">Reference proteome</keyword>
<name>A0AC60Q8I9_IXOPE</name>
<dbReference type="Proteomes" id="UP000805193">
    <property type="component" value="Unassembled WGS sequence"/>
</dbReference>
<organism evidence="1 2">
    <name type="scientific">Ixodes persulcatus</name>
    <name type="common">Taiga tick</name>
    <dbReference type="NCBI Taxonomy" id="34615"/>
    <lineage>
        <taxon>Eukaryota</taxon>
        <taxon>Metazoa</taxon>
        <taxon>Ecdysozoa</taxon>
        <taxon>Arthropoda</taxon>
        <taxon>Chelicerata</taxon>
        <taxon>Arachnida</taxon>
        <taxon>Acari</taxon>
        <taxon>Parasitiformes</taxon>
        <taxon>Ixodida</taxon>
        <taxon>Ixodoidea</taxon>
        <taxon>Ixodidae</taxon>
        <taxon>Ixodinae</taxon>
        <taxon>Ixodes</taxon>
    </lineage>
</organism>